<dbReference type="RefSeq" id="WP_315624188.1">
    <property type="nucleotide sequence ID" value="NZ_JAUHMF010000001.1"/>
</dbReference>
<comment type="caution">
    <text evidence="1">The sequence shown here is derived from an EMBL/GenBank/DDBJ whole genome shotgun (WGS) entry which is preliminary data.</text>
</comment>
<sequence>MELYFIRHAQSENNALWESTRSSDGRHPDPDLTEKGVRQALYLASFLKTPRSLPPNANRGADWHNRYGFGITHIYCSLMKRAVRTAAIVAQALNLPLYGHLDLHENGGIYWQDPETGDFIIQAGLSRSSLLALYPNFILPSEVGEEGWWNRPFETEDESRFRAKRLWQWLLERHGNTEDRVAFFSHAGFYHTFLSTILGFEHMGNAWVSLSNCAITRLDITPDGVWVAYTNRVDFLPDSLL</sequence>
<reference evidence="1 2" key="1">
    <citation type="submission" date="2023-07" db="EMBL/GenBank/DDBJ databases">
        <title>Novel species of Thermanaerothrix with wide hydrolytic capabilities.</title>
        <authorList>
            <person name="Zayulina K.S."/>
            <person name="Podosokorskaya O.A."/>
            <person name="Elcheninov A.G."/>
        </authorList>
    </citation>
    <scope>NUCLEOTIDE SEQUENCE [LARGE SCALE GENOMIC DNA]</scope>
    <source>
        <strain evidence="1 2">4228-RoL</strain>
    </source>
</reference>
<protein>
    <submittedName>
        <fullName evidence="1">Histidine phosphatase family protein</fullName>
        <ecNumber evidence="1">3.1.3.-</ecNumber>
    </submittedName>
</protein>
<organism evidence="1 2">
    <name type="scientific">Thermanaerothrix solaris</name>
    <dbReference type="NCBI Taxonomy" id="3058434"/>
    <lineage>
        <taxon>Bacteria</taxon>
        <taxon>Bacillati</taxon>
        <taxon>Chloroflexota</taxon>
        <taxon>Anaerolineae</taxon>
        <taxon>Anaerolineales</taxon>
        <taxon>Anaerolineaceae</taxon>
        <taxon>Thermanaerothrix</taxon>
    </lineage>
</organism>
<dbReference type="PANTHER" id="PTHR48100:SF1">
    <property type="entry name" value="HISTIDINE PHOSPHATASE FAMILY PROTEIN-RELATED"/>
    <property type="match status" value="1"/>
</dbReference>
<dbReference type="GO" id="GO:0016787">
    <property type="term" value="F:hydrolase activity"/>
    <property type="evidence" value="ECO:0007669"/>
    <property type="project" value="UniProtKB-KW"/>
</dbReference>
<dbReference type="SMART" id="SM00855">
    <property type="entry name" value="PGAM"/>
    <property type="match status" value="1"/>
</dbReference>
<dbReference type="EC" id="3.1.3.-" evidence="1"/>
<proteinExistence type="predicted"/>
<accession>A0ABU3NMY5</accession>
<dbReference type="EMBL" id="JAUHMF010000001">
    <property type="protein sequence ID" value="MDT8897528.1"/>
    <property type="molecule type" value="Genomic_DNA"/>
</dbReference>
<dbReference type="InterPro" id="IPR029033">
    <property type="entry name" value="His_PPase_superfam"/>
</dbReference>
<dbReference type="Pfam" id="PF00300">
    <property type="entry name" value="His_Phos_1"/>
    <property type="match status" value="2"/>
</dbReference>
<dbReference type="PANTHER" id="PTHR48100">
    <property type="entry name" value="BROAD-SPECIFICITY PHOSPHATASE YOR283W-RELATED"/>
    <property type="match status" value="1"/>
</dbReference>
<evidence type="ECO:0000313" key="1">
    <source>
        <dbReference type="EMBL" id="MDT8897528.1"/>
    </source>
</evidence>
<keyword evidence="1" id="KW-0378">Hydrolase</keyword>
<evidence type="ECO:0000313" key="2">
    <source>
        <dbReference type="Proteomes" id="UP001254165"/>
    </source>
</evidence>
<dbReference type="Proteomes" id="UP001254165">
    <property type="component" value="Unassembled WGS sequence"/>
</dbReference>
<dbReference type="InterPro" id="IPR013078">
    <property type="entry name" value="His_Pase_superF_clade-1"/>
</dbReference>
<gene>
    <name evidence="1" type="ORF">QYE77_04550</name>
</gene>
<name>A0ABU3NMY5_9CHLR</name>
<dbReference type="CDD" id="cd07067">
    <property type="entry name" value="HP_PGM_like"/>
    <property type="match status" value="1"/>
</dbReference>
<keyword evidence="2" id="KW-1185">Reference proteome</keyword>
<dbReference type="Gene3D" id="3.40.50.1240">
    <property type="entry name" value="Phosphoglycerate mutase-like"/>
    <property type="match status" value="1"/>
</dbReference>
<dbReference type="SUPFAM" id="SSF53254">
    <property type="entry name" value="Phosphoglycerate mutase-like"/>
    <property type="match status" value="1"/>
</dbReference>
<dbReference type="InterPro" id="IPR050275">
    <property type="entry name" value="PGM_Phosphatase"/>
</dbReference>